<gene>
    <name evidence="2" type="ORF">CBR_g4178</name>
</gene>
<dbReference type="AlphaFoldDB" id="A0A388KHD7"/>
<dbReference type="PANTHER" id="PTHR33492:SF4">
    <property type="entry name" value="OS02G0174300 PROTEIN"/>
    <property type="match status" value="1"/>
</dbReference>
<evidence type="ECO:0008006" key="4">
    <source>
        <dbReference type="Google" id="ProtNLM"/>
    </source>
</evidence>
<accession>A0A388KHD7</accession>
<dbReference type="EMBL" id="BFEA01000115">
    <property type="protein sequence ID" value="GBG69484.1"/>
    <property type="molecule type" value="Genomic_DNA"/>
</dbReference>
<sequence length="242" mass="27778">MHRWAPESDLQNDVRVEEGANDNDQSVDDVGREDECGTPMAEKMPNEGEALRGQPTEGRGRGRGQNQPQAKEKRLSVPWILDERVKLVMLMGEDNALMVDANGPHRFKSKKDQMAFVHDHMSDVGFKTRSVEDCRKKWRNILLVAKIILEACNTSRAPSYSIWDMSMEERKENNLPLAFDRPLWDAMQWQMNRPSMLCDVTLAFKNLGGKTAEGSALRTPTMSTRREFIATVKIRLWRCWRG</sequence>
<feature type="region of interest" description="Disordered" evidence="1">
    <location>
        <begin position="1"/>
        <end position="74"/>
    </location>
</feature>
<protein>
    <recommendedName>
        <fullName evidence="4">Myb-like domain-containing protein</fullName>
    </recommendedName>
</protein>
<evidence type="ECO:0000256" key="1">
    <source>
        <dbReference type="SAM" id="MobiDB-lite"/>
    </source>
</evidence>
<comment type="caution">
    <text evidence="2">The sequence shown here is derived from an EMBL/GenBank/DDBJ whole genome shotgun (WGS) entry which is preliminary data.</text>
</comment>
<organism evidence="2 3">
    <name type="scientific">Chara braunii</name>
    <name type="common">Braun's stonewort</name>
    <dbReference type="NCBI Taxonomy" id="69332"/>
    <lineage>
        <taxon>Eukaryota</taxon>
        <taxon>Viridiplantae</taxon>
        <taxon>Streptophyta</taxon>
        <taxon>Charophyceae</taxon>
        <taxon>Charales</taxon>
        <taxon>Characeae</taxon>
        <taxon>Chara</taxon>
    </lineage>
</organism>
<name>A0A388KHD7_CHABU</name>
<reference evidence="2 3" key="1">
    <citation type="journal article" date="2018" name="Cell">
        <title>The Chara Genome: Secondary Complexity and Implications for Plant Terrestrialization.</title>
        <authorList>
            <person name="Nishiyama T."/>
            <person name="Sakayama H."/>
            <person name="Vries J.D."/>
            <person name="Buschmann H."/>
            <person name="Saint-Marcoux D."/>
            <person name="Ullrich K.K."/>
            <person name="Haas F.B."/>
            <person name="Vanderstraeten L."/>
            <person name="Becker D."/>
            <person name="Lang D."/>
            <person name="Vosolsobe S."/>
            <person name="Rombauts S."/>
            <person name="Wilhelmsson P.K.I."/>
            <person name="Janitza P."/>
            <person name="Kern R."/>
            <person name="Heyl A."/>
            <person name="Rumpler F."/>
            <person name="Villalobos L.I.A.C."/>
            <person name="Clay J.M."/>
            <person name="Skokan R."/>
            <person name="Toyoda A."/>
            <person name="Suzuki Y."/>
            <person name="Kagoshima H."/>
            <person name="Schijlen E."/>
            <person name="Tajeshwar N."/>
            <person name="Catarino B."/>
            <person name="Hetherington A.J."/>
            <person name="Saltykova A."/>
            <person name="Bonnot C."/>
            <person name="Breuninger H."/>
            <person name="Symeonidi A."/>
            <person name="Radhakrishnan G.V."/>
            <person name="Van Nieuwerburgh F."/>
            <person name="Deforce D."/>
            <person name="Chang C."/>
            <person name="Karol K.G."/>
            <person name="Hedrich R."/>
            <person name="Ulvskov P."/>
            <person name="Glockner G."/>
            <person name="Delwiche C.F."/>
            <person name="Petrasek J."/>
            <person name="Van de Peer Y."/>
            <person name="Friml J."/>
            <person name="Beilby M."/>
            <person name="Dolan L."/>
            <person name="Kohara Y."/>
            <person name="Sugano S."/>
            <person name="Fujiyama A."/>
            <person name="Delaux P.-M."/>
            <person name="Quint M."/>
            <person name="TheiBen G."/>
            <person name="Hagemann M."/>
            <person name="Harholt J."/>
            <person name="Dunand C."/>
            <person name="Zachgo S."/>
            <person name="Langdale J."/>
            <person name="Maumus F."/>
            <person name="Straeten D.V.D."/>
            <person name="Gould S.B."/>
            <person name="Rensing S.A."/>
        </authorList>
    </citation>
    <scope>NUCLEOTIDE SEQUENCE [LARGE SCALE GENOMIC DNA]</scope>
    <source>
        <strain evidence="2 3">S276</strain>
    </source>
</reference>
<dbReference type="Gramene" id="GBG69484">
    <property type="protein sequence ID" value="GBG69484"/>
    <property type="gene ID" value="CBR_g4178"/>
</dbReference>
<dbReference type="PANTHER" id="PTHR33492">
    <property type="entry name" value="OSJNBA0043A12.37 PROTEIN-RELATED"/>
    <property type="match status" value="1"/>
</dbReference>
<dbReference type="OrthoDB" id="691673at2759"/>
<feature type="compositionally biased region" description="Basic and acidic residues" evidence="1">
    <location>
        <begin position="1"/>
        <end position="18"/>
    </location>
</feature>
<evidence type="ECO:0000313" key="2">
    <source>
        <dbReference type="EMBL" id="GBG69484.1"/>
    </source>
</evidence>
<dbReference type="Proteomes" id="UP000265515">
    <property type="component" value="Unassembled WGS sequence"/>
</dbReference>
<keyword evidence="3" id="KW-1185">Reference proteome</keyword>
<proteinExistence type="predicted"/>
<evidence type="ECO:0000313" key="3">
    <source>
        <dbReference type="Proteomes" id="UP000265515"/>
    </source>
</evidence>